<name>A0A9P0AB92_BEMTA</name>
<protein>
    <recommendedName>
        <fullName evidence="5">Active regulator of SIRT1</fullName>
    </recommendedName>
</protein>
<dbReference type="PRINTS" id="PR02029">
    <property type="entry name" value="ACTREGSIRT1"/>
</dbReference>
<evidence type="ECO:0000313" key="4">
    <source>
        <dbReference type="Proteomes" id="UP001152759"/>
    </source>
</evidence>
<dbReference type="Pfam" id="PF15684">
    <property type="entry name" value="AROS"/>
    <property type="match status" value="1"/>
</dbReference>
<gene>
    <name evidence="3" type="ORF">BEMITA_LOCUS6863</name>
</gene>
<dbReference type="KEGG" id="btab:109031220"/>
<feature type="region of interest" description="Disordered" evidence="2">
    <location>
        <begin position="97"/>
        <end position="116"/>
    </location>
</feature>
<keyword evidence="1" id="KW-0175">Coiled coil</keyword>
<dbReference type="Proteomes" id="UP001152759">
    <property type="component" value="Chromosome 4"/>
</dbReference>
<organism evidence="3 4">
    <name type="scientific">Bemisia tabaci</name>
    <name type="common">Sweetpotato whitefly</name>
    <name type="synonym">Aleurodes tabaci</name>
    <dbReference type="NCBI Taxonomy" id="7038"/>
    <lineage>
        <taxon>Eukaryota</taxon>
        <taxon>Metazoa</taxon>
        <taxon>Ecdysozoa</taxon>
        <taxon>Arthropoda</taxon>
        <taxon>Hexapoda</taxon>
        <taxon>Insecta</taxon>
        <taxon>Pterygota</taxon>
        <taxon>Neoptera</taxon>
        <taxon>Paraneoptera</taxon>
        <taxon>Hemiptera</taxon>
        <taxon>Sternorrhyncha</taxon>
        <taxon>Aleyrodoidea</taxon>
        <taxon>Aleyrodidae</taxon>
        <taxon>Aleyrodinae</taxon>
        <taxon>Bemisia</taxon>
    </lineage>
</organism>
<dbReference type="InterPro" id="IPR023262">
    <property type="entry name" value="AROS"/>
</dbReference>
<dbReference type="AlphaFoldDB" id="A0A9P0AB92"/>
<evidence type="ECO:0000313" key="3">
    <source>
        <dbReference type="EMBL" id="CAH0387905.1"/>
    </source>
</evidence>
<keyword evidence="4" id="KW-1185">Reference proteome</keyword>
<accession>A0A9P0AB92</accession>
<evidence type="ECO:0000256" key="1">
    <source>
        <dbReference type="SAM" id="Coils"/>
    </source>
</evidence>
<evidence type="ECO:0000256" key="2">
    <source>
        <dbReference type="SAM" id="MobiDB-lite"/>
    </source>
</evidence>
<proteinExistence type="predicted"/>
<sequence>MSSFKKTSKSILRESLRIFDEDSEILPEKKQNCNRKMISKGTKKDLLLKASAVKEIEAVKKQLKRKESLAEENLEKLKLLSQPLKEKTAKRILQNIGYQAESSQQSKKRKPEDERTVFTEEDFAKFEREYFGC</sequence>
<dbReference type="EMBL" id="OU963865">
    <property type="protein sequence ID" value="CAH0387905.1"/>
    <property type="molecule type" value="Genomic_DNA"/>
</dbReference>
<feature type="coiled-coil region" evidence="1">
    <location>
        <begin position="49"/>
        <end position="80"/>
    </location>
</feature>
<evidence type="ECO:0008006" key="5">
    <source>
        <dbReference type="Google" id="ProtNLM"/>
    </source>
</evidence>
<reference evidence="3" key="1">
    <citation type="submission" date="2021-12" db="EMBL/GenBank/DDBJ databases">
        <authorList>
            <person name="King R."/>
        </authorList>
    </citation>
    <scope>NUCLEOTIDE SEQUENCE</scope>
</reference>